<comment type="similarity">
    <text evidence="3">Belongs to the class-III pyridoxal-phosphate-dependent aminotransferase family.</text>
</comment>
<accession>A0A100W7C5</accession>
<protein>
    <submittedName>
        <fullName evidence="4">Aminotransferase class-III</fullName>
    </submittedName>
</protein>
<dbReference type="InterPro" id="IPR005814">
    <property type="entry name" value="Aminotrans_3"/>
</dbReference>
<dbReference type="PANTHER" id="PTHR43713:SF3">
    <property type="entry name" value="GLUTAMATE-1-SEMIALDEHYDE 2,1-AMINOMUTASE 1, CHLOROPLASTIC-RELATED"/>
    <property type="match status" value="1"/>
</dbReference>
<name>A0A100W7C5_9MYCO</name>
<dbReference type="Gene3D" id="3.90.1150.10">
    <property type="entry name" value="Aspartate Aminotransferase, domain 1"/>
    <property type="match status" value="1"/>
</dbReference>
<evidence type="ECO:0000313" key="5">
    <source>
        <dbReference type="Proteomes" id="UP000069620"/>
    </source>
</evidence>
<proteinExistence type="inferred from homology"/>
<dbReference type="Pfam" id="PF00202">
    <property type="entry name" value="Aminotran_3"/>
    <property type="match status" value="1"/>
</dbReference>
<dbReference type="OrthoDB" id="9801052at2"/>
<organism evidence="4 5">
    <name type="scientific">Mycolicibacterium brisbanense</name>
    <dbReference type="NCBI Taxonomy" id="146020"/>
    <lineage>
        <taxon>Bacteria</taxon>
        <taxon>Bacillati</taxon>
        <taxon>Actinomycetota</taxon>
        <taxon>Actinomycetes</taxon>
        <taxon>Mycobacteriales</taxon>
        <taxon>Mycobacteriaceae</taxon>
        <taxon>Mycolicibacterium</taxon>
    </lineage>
</organism>
<dbReference type="InterPro" id="IPR015421">
    <property type="entry name" value="PyrdxlP-dep_Trfase_major"/>
</dbReference>
<dbReference type="GO" id="GO:0030170">
    <property type="term" value="F:pyridoxal phosphate binding"/>
    <property type="evidence" value="ECO:0007669"/>
    <property type="project" value="InterPro"/>
</dbReference>
<dbReference type="EMBL" id="BCSX01000064">
    <property type="protein sequence ID" value="GAS92889.1"/>
    <property type="molecule type" value="Genomic_DNA"/>
</dbReference>
<dbReference type="InterPro" id="IPR015422">
    <property type="entry name" value="PyrdxlP-dep_Trfase_small"/>
</dbReference>
<sequence length="440" mass="46674">MNTTATSSSIDEYLRRTPRSRELFAAASLVIPGGVSRATLAFQPYPFYAATAAGAVITDVDGNDYVDLINNFTSLPHGHGHPATTAAVAAELSISSAIGTAHPLEAAYAAELRQRLPAMQRLHFTTTGSEAVGFAVRVARAHTGRDRILKFEGAFHGSHNELYQDIGQPPLCQASSASARPESAGLEPTKTVTAVYNDVGSIRDAFSRWGTEIAGVVVEPFLGNSALITADRSFLDAVFEVAHAHGALVIFDEVQSLRAGFHGAQGRWGYTPDLVAIGKIIGGGYPLAAFGGGADLMDVLSGEGPRVLQTGTFTASPVFLAAGQAAMRELGRDEYAVLEARTERLRSAIREEFARAHVPVHVNGIGSMFNIAVSAEPVTSYRAHRRTDTALFSALRLELLLRGVLVMPRGTGCLSTAITDGHVDRVIVALRESLAAVARL</sequence>
<dbReference type="SUPFAM" id="SSF53383">
    <property type="entry name" value="PLP-dependent transferases"/>
    <property type="match status" value="1"/>
</dbReference>
<evidence type="ECO:0000256" key="3">
    <source>
        <dbReference type="RuleBase" id="RU003560"/>
    </source>
</evidence>
<comment type="cofactor">
    <cofactor evidence="1">
        <name>pyridoxal 5'-phosphate</name>
        <dbReference type="ChEBI" id="CHEBI:597326"/>
    </cofactor>
</comment>
<comment type="caution">
    <text evidence="4">The sequence shown here is derived from an EMBL/GenBank/DDBJ whole genome shotgun (WGS) entry which is preliminary data.</text>
</comment>
<dbReference type="Proteomes" id="UP000069620">
    <property type="component" value="Unassembled WGS sequence"/>
</dbReference>
<dbReference type="InterPro" id="IPR015424">
    <property type="entry name" value="PyrdxlP-dep_Trfase"/>
</dbReference>
<evidence type="ECO:0000256" key="1">
    <source>
        <dbReference type="ARBA" id="ARBA00001933"/>
    </source>
</evidence>
<dbReference type="GO" id="GO:0008483">
    <property type="term" value="F:transaminase activity"/>
    <property type="evidence" value="ECO:0007669"/>
    <property type="project" value="UniProtKB-KW"/>
</dbReference>
<keyword evidence="5" id="KW-1185">Reference proteome</keyword>
<keyword evidence="4" id="KW-0032">Aminotransferase</keyword>
<keyword evidence="2 3" id="KW-0663">Pyridoxal phosphate</keyword>
<dbReference type="RefSeq" id="WP_062832413.1">
    <property type="nucleotide sequence ID" value="NZ_BCSX01000064.1"/>
</dbReference>
<reference evidence="5" key="1">
    <citation type="journal article" date="2016" name="Genome Announc.">
        <title>Draft Genome Sequences of Five Rapidly Growing Mycobacterium Species, M. thermoresistibile, M. fortuitum subsp. acetamidolyticum, M. canariasense, M. brisbanense, and M. novocastrense.</title>
        <authorList>
            <person name="Katahira K."/>
            <person name="Ogura Y."/>
            <person name="Gotoh Y."/>
            <person name="Hayashi T."/>
        </authorList>
    </citation>
    <scope>NUCLEOTIDE SEQUENCE [LARGE SCALE GENOMIC DNA]</scope>
    <source>
        <strain evidence="5">JCM15654</strain>
    </source>
</reference>
<keyword evidence="4" id="KW-0808">Transferase</keyword>
<dbReference type="STRING" id="146020.RMCB_6985"/>
<evidence type="ECO:0000313" key="4">
    <source>
        <dbReference type="EMBL" id="GAS92889.1"/>
    </source>
</evidence>
<reference evidence="5" key="2">
    <citation type="submission" date="2016-02" db="EMBL/GenBank/DDBJ databases">
        <title>Draft genome sequence of five rapidly growing Mycobacterium species.</title>
        <authorList>
            <person name="Katahira K."/>
            <person name="Gotou Y."/>
            <person name="Iida K."/>
            <person name="Ogura Y."/>
            <person name="Hayashi T."/>
        </authorList>
    </citation>
    <scope>NUCLEOTIDE SEQUENCE [LARGE SCALE GENOMIC DNA]</scope>
    <source>
        <strain evidence="5">JCM15654</strain>
    </source>
</reference>
<dbReference type="PANTHER" id="PTHR43713">
    <property type="entry name" value="GLUTAMATE-1-SEMIALDEHYDE 2,1-AMINOMUTASE"/>
    <property type="match status" value="1"/>
</dbReference>
<dbReference type="CDD" id="cd00610">
    <property type="entry name" value="OAT_like"/>
    <property type="match status" value="1"/>
</dbReference>
<dbReference type="AlphaFoldDB" id="A0A100W7C5"/>
<dbReference type="Gene3D" id="3.40.640.10">
    <property type="entry name" value="Type I PLP-dependent aspartate aminotransferase-like (Major domain)"/>
    <property type="match status" value="1"/>
</dbReference>
<gene>
    <name evidence="4" type="ORF">RMCB_6985</name>
</gene>
<evidence type="ECO:0000256" key="2">
    <source>
        <dbReference type="ARBA" id="ARBA00022898"/>
    </source>
</evidence>